<dbReference type="Proteomes" id="UP000094385">
    <property type="component" value="Unassembled WGS sequence"/>
</dbReference>
<organism evidence="7 8">
    <name type="scientific">Lipomyces starkeyi NRRL Y-11557</name>
    <dbReference type="NCBI Taxonomy" id="675824"/>
    <lineage>
        <taxon>Eukaryota</taxon>
        <taxon>Fungi</taxon>
        <taxon>Dikarya</taxon>
        <taxon>Ascomycota</taxon>
        <taxon>Saccharomycotina</taxon>
        <taxon>Lipomycetes</taxon>
        <taxon>Lipomycetales</taxon>
        <taxon>Lipomycetaceae</taxon>
        <taxon>Lipomyces</taxon>
    </lineage>
</organism>
<dbReference type="PANTHER" id="PTHR21242:SF0">
    <property type="entry name" value="TRANSCRIPTION INITIATION FACTOR TFIID SUBUNIT 10"/>
    <property type="match status" value="1"/>
</dbReference>
<proteinExistence type="inferred from homology"/>
<accession>A0A1E3Q146</accession>
<dbReference type="InterPro" id="IPR003923">
    <property type="entry name" value="TAF10"/>
</dbReference>
<dbReference type="GO" id="GO:0042802">
    <property type="term" value="F:identical protein binding"/>
    <property type="evidence" value="ECO:0007669"/>
    <property type="project" value="EnsemblFungi"/>
</dbReference>
<reference evidence="7 8" key="1">
    <citation type="journal article" date="2016" name="Proc. Natl. Acad. Sci. U.S.A.">
        <title>Comparative genomics of biotechnologically important yeasts.</title>
        <authorList>
            <person name="Riley R."/>
            <person name="Haridas S."/>
            <person name="Wolfe K.H."/>
            <person name="Lopes M.R."/>
            <person name="Hittinger C.T."/>
            <person name="Goeker M."/>
            <person name="Salamov A.A."/>
            <person name="Wisecaver J.H."/>
            <person name="Long T.M."/>
            <person name="Calvey C.H."/>
            <person name="Aerts A.L."/>
            <person name="Barry K.W."/>
            <person name="Choi C."/>
            <person name="Clum A."/>
            <person name="Coughlan A.Y."/>
            <person name="Deshpande S."/>
            <person name="Douglass A.P."/>
            <person name="Hanson S.J."/>
            <person name="Klenk H.-P."/>
            <person name="LaButti K.M."/>
            <person name="Lapidus A."/>
            <person name="Lindquist E.A."/>
            <person name="Lipzen A.M."/>
            <person name="Meier-Kolthoff J.P."/>
            <person name="Ohm R.A."/>
            <person name="Otillar R.P."/>
            <person name="Pangilinan J.L."/>
            <person name="Peng Y."/>
            <person name="Rokas A."/>
            <person name="Rosa C.A."/>
            <person name="Scheuner C."/>
            <person name="Sibirny A.A."/>
            <person name="Slot J.C."/>
            <person name="Stielow J.B."/>
            <person name="Sun H."/>
            <person name="Kurtzman C.P."/>
            <person name="Blackwell M."/>
            <person name="Grigoriev I.V."/>
            <person name="Jeffries T.W."/>
        </authorList>
    </citation>
    <scope>NUCLEOTIDE SEQUENCE [LARGE SCALE GENOMIC DNA]</scope>
    <source>
        <strain evidence="7 8">NRRL Y-11557</strain>
    </source>
</reference>
<dbReference type="GO" id="GO:0016251">
    <property type="term" value="F:RNA polymerase II general transcription initiation factor activity"/>
    <property type="evidence" value="ECO:0007669"/>
    <property type="project" value="TreeGrafter"/>
</dbReference>
<dbReference type="GO" id="GO:0051123">
    <property type="term" value="P:RNA polymerase II preinitiation complex assembly"/>
    <property type="evidence" value="ECO:0007669"/>
    <property type="project" value="EnsemblFungi"/>
</dbReference>
<comment type="similarity">
    <text evidence="5">Belongs to the TAF10 family.</text>
</comment>
<dbReference type="GO" id="GO:0006325">
    <property type="term" value="P:chromatin organization"/>
    <property type="evidence" value="ECO:0007669"/>
    <property type="project" value="EnsemblFungi"/>
</dbReference>
<dbReference type="GO" id="GO:0060090">
    <property type="term" value="F:molecular adaptor activity"/>
    <property type="evidence" value="ECO:0007669"/>
    <property type="project" value="EnsemblFungi"/>
</dbReference>
<evidence type="ECO:0008006" key="9">
    <source>
        <dbReference type="Google" id="ProtNLM"/>
    </source>
</evidence>
<gene>
    <name evidence="7" type="ORF">LIPSTDRAFT_73967</name>
</gene>
<evidence type="ECO:0000256" key="4">
    <source>
        <dbReference type="ARBA" id="ARBA00023242"/>
    </source>
</evidence>
<evidence type="ECO:0000256" key="3">
    <source>
        <dbReference type="ARBA" id="ARBA00023163"/>
    </source>
</evidence>
<evidence type="ECO:0000256" key="5">
    <source>
        <dbReference type="ARBA" id="ARBA00025730"/>
    </source>
</evidence>
<dbReference type="PANTHER" id="PTHR21242">
    <property type="entry name" value="TRANSCRIPTION INITIATION FACTOR TFIID SUBUNIT 10"/>
    <property type="match status" value="1"/>
</dbReference>
<keyword evidence="3" id="KW-0804">Transcription</keyword>
<protein>
    <recommendedName>
        <fullName evidence="9">Transcription initiation factor TFIID subunit 10</fullName>
    </recommendedName>
</protein>
<dbReference type="GO" id="GO:1990841">
    <property type="term" value="F:promoter-specific chromatin binding"/>
    <property type="evidence" value="ECO:0007669"/>
    <property type="project" value="TreeGrafter"/>
</dbReference>
<dbReference type="AlphaFoldDB" id="A0A1E3Q146"/>
<feature type="region of interest" description="Disordered" evidence="6">
    <location>
        <begin position="184"/>
        <end position="203"/>
    </location>
</feature>
<evidence type="ECO:0000256" key="2">
    <source>
        <dbReference type="ARBA" id="ARBA00023015"/>
    </source>
</evidence>
<dbReference type="EMBL" id="KV454298">
    <property type="protein sequence ID" value="ODQ71330.1"/>
    <property type="molecule type" value="Genomic_DNA"/>
</dbReference>
<dbReference type="PRINTS" id="PR01443">
    <property type="entry name" value="TFIID30KDSUB"/>
</dbReference>
<feature type="region of interest" description="Disordered" evidence="6">
    <location>
        <begin position="1"/>
        <end position="54"/>
    </location>
</feature>
<keyword evidence="4" id="KW-0539">Nucleus</keyword>
<dbReference type="STRING" id="675824.A0A1E3Q146"/>
<evidence type="ECO:0000313" key="8">
    <source>
        <dbReference type="Proteomes" id="UP000094385"/>
    </source>
</evidence>
<evidence type="ECO:0000256" key="1">
    <source>
        <dbReference type="ARBA" id="ARBA00004123"/>
    </source>
</evidence>
<dbReference type="GO" id="GO:0000124">
    <property type="term" value="C:SAGA complex"/>
    <property type="evidence" value="ECO:0007669"/>
    <property type="project" value="EnsemblFungi"/>
</dbReference>
<comment type="subcellular location">
    <subcellularLocation>
        <location evidence="1">Nucleus</location>
    </subcellularLocation>
</comment>
<dbReference type="GO" id="GO:0046695">
    <property type="term" value="C:SLIK (SAGA-like) complex"/>
    <property type="evidence" value="ECO:0007669"/>
    <property type="project" value="EnsemblFungi"/>
</dbReference>
<dbReference type="CDD" id="cd07982">
    <property type="entry name" value="HFD_TAF10"/>
    <property type="match status" value="1"/>
</dbReference>
<keyword evidence="2" id="KW-0805">Transcription regulation</keyword>
<feature type="compositionally biased region" description="Polar residues" evidence="6">
    <location>
        <begin position="1"/>
        <end position="10"/>
    </location>
</feature>
<name>A0A1E3Q146_LIPST</name>
<dbReference type="Pfam" id="PF03540">
    <property type="entry name" value="TAF10"/>
    <property type="match status" value="1"/>
</dbReference>
<evidence type="ECO:0000313" key="7">
    <source>
        <dbReference type="EMBL" id="ODQ71330.1"/>
    </source>
</evidence>
<feature type="compositionally biased region" description="Polar residues" evidence="6">
    <location>
        <begin position="184"/>
        <end position="193"/>
    </location>
</feature>
<dbReference type="GO" id="GO:0045944">
    <property type="term" value="P:positive regulation of transcription by RNA polymerase II"/>
    <property type="evidence" value="ECO:0007669"/>
    <property type="project" value="EnsemblFungi"/>
</dbReference>
<dbReference type="OrthoDB" id="154356at2759"/>
<dbReference type="GO" id="GO:0005669">
    <property type="term" value="C:transcription factor TFIID complex"/>
    <property type="evidence" value="ECO:0007669"/>
    <property type="project" value="EnsemblFungi"/>
</dbReference>
<evidence type="ECO:0000256" key="6">
    <source>
        <dbReference type="SAM" id="MobiDB-lite"/>
    </source>
</evidence>
<keyword evidence="8" id="KW-1185">Reference proteome</keyword>
<sequence length="259" mass="27028">MLNSPQQDPAITSHVDVDGQEDASSPQQRQEPAHTEETTDAQAGDTSGRDMPLEELEVDMDFMPPQDPATAVPVGTDPGEVQMITVNGVDIPVFDGAGGEDAGAAIPVIPGLGARRDKSLKEFLDMMEEFAPIIPDAVTDYYLMKAGFESSDIRIKRLLALATQKFVSDIATDAYQYSRIRSTWSAGSTSSNPAAAPGQFRAGMPSRFGGGGGGVGGVGGGGIAGGSGSGSGKVVLTMEDLSSALAEYGVNVHRPEFYR</sequence>